<evidence type="ECO:0008006" key="4">
    <source>
        <dbReference type="Google" id="ProtNLM"/>
    </source>
</evidence>
<dbReference type="EMBL" id="JADHEC010000009">
    <property type="protein sequence ID" value="MBF2708147.1"/>
    <property type="molecule type" value="Genomic_DNA"/>
</dbReference>
<feature type="signal peptide" evidence="1">
    <location>
        <begin position="1"/>
        <end position="22"/>
    </location>
</feature>
<reference evidence="2" key="1">
    <citation type="submission" date="2020-11" db="EMBL/GenBank/DDBJ databases">
        <title>Genome of Flavobacterium soyangense.</title>
        <authorList>
            <person name="Liu Q."/>
            <person name="Xin Y.-H."/>
        </authorList>
    </citation>
    <scope>NUCLEOTIDE SEQUENCE</scope>
    <source>
        <strain evidence="2">CGMCC 1.13493</strain>
    </source>
</reference>
<protein>
    <recommendedName>
        <fullName evidence="4">DUF4595 domain-containing protein</fullName>
    </recommendedName>
</protein>
<dbReference type="AlphaFoldDB" id="A0A930UC69"/>
<evidence type="ECO:0000313" key="3">
    <source>
        <dbReference type="Proteomes" id="UP000646211"/>
    </source>
</evidence>
<proteinExistence type="predicted"/>
<accession>A0A930UC69</accession>
<keyword evidence="1" id="KW-0732">Signal</keyword>
<dbReference type="RefSeq" id="WP_194311402.1">
    <property type="nucleotide sequence ID" value="NZ_JADHEC010000009.1"/>
</dbReference>
<evidence type="ECO:0000313" key="2">
    <source>
        <dbReference type="EMBL" id="MBF2708147.1"/>
    </source>
</evidence>
<dbReference type="Proteomes" id="UP000646211">
    <property type="component" value="Unassembled WGS sequence"/>
</dbReference>
<sequence>MKKANIIIGLLSVFLITLCSCSNENVDQAQVQLLKKIVEVSVDGSSNTTLLTYNGNKIVNIDKFDKHSEFYYTGDLITKIVVLDKTNQHINTVQYLYLDGQLSKITSSDNYVINYIHNSNGTVSYEKLTKDSNNNDVIINHGTLYFQSGNLIKDDKFLDDAGKGIIAENITSFEYDYKNNALSNILGYNKLLDYSKTISSNNVISSSEVSSVKNIVEDQVISAIKMNKSKHQYDSIGYPIEIVSEDLVFGGNDSKHLRSILFYN</sequence>
<keyword evidence="3" id="KW-1185">Reference proteome</keyword>
<feature type="chain" id="PRO_5038025999" description="DUF4595 domain-containing protein" evidence="1">
    <location>
        <begin position="23"/>
        <end position="264"/>
    </location>
</feature>
<comment type="caution">
    <text evidence="2">The sequence shown here is derived from an EMBL/GenBank/DDBJ whole genome shotgun (WGS) entry which is preliminary data.</text>
</comment>
<dbReference type="PROSITE" id="PS51257">
    <property type="entry name" value="PROKAR_LIPOPROTEIN"/>
    <property type="match status" value="1"/>
</dbReference>
<evidence type="ECO:0000256" key="1">
    <source>
        <dbReference type="SAM" id="SignalP"/>
    </source>
</evidence>
<gene>
    <name evidence="2" type="ORF">IR213_06025</name>
</gene>
<name>A0A930UC69_9FLAO</name>
<organism evidence="2 3">
    <name type="scientific">Flavobacterium soyangense</name>
    <dbReference type="NCBI Taxonomy" id="2023265"/>
    <lineage>
        <taxon>Bacteria</taxon>
        <taxon>Pseudomonadati</taxon>
        <taxon>Bacteroidota</taxon>
        <taxon>Flavobacteriia</taxon>
        <taxon>Flavobacteriales</taxon>
        <taxon>Flavobacteriaceae</taxon>
        <taxon>Flavobacterium</taxon>
    </lineage>
</organism>